<gene>
    <name evidence="1" type="ORF">AB0L03_10410</name>
</gene>
<evidence type="ECO:0000313" key="2">
    <source>
        <dbReference type="Proteomes" id="UP001552479"/>
    </source>
</evidence>
<reference evidence="1 2" key="1">
    <citation type="submission" date="2024-06" db="EMBL/GenBank/DDBJ databases">
        <title>The Natural Products Discovery Center: Release of the First 8490 Sequenced Strains for Exploring Actinobacteria Biosynthetic Diversity.</title>
        <authorList>
            <person name="Kalkreuter E."/>
            <person name="Kautsar S.A."/>
            <person name="Yang D."/>
            <person name="Bader C.D."/>
            <person name="Teijaro C.N."/>
            <person name="Fluegel L."/>
            <person name="Davis C.M."/>
            <person name="Simpson J.R."/>
            <person name="Lauterbach L."/>
            <person name="Steele A.D."/>
            <person name="Gui C."/>
            <person name="Meng S."/>
            <person name="Li G."/>
            <person name="Viehrig K."/>
            <person name="Ye F."/>
            <person name="Su P."/>
            <person name="Kiefer A.F."/>
            <person name="Nichols A."/>
            <person name="Cepeda A.J."/>
            <person name="Yan W."/>
            <person name="Fan B."/>
            <person name="Jiang Y."/>
            <person name="Adhikari A."/>
            <person name="Zheng C.-J."/>
            <person name="Schuster L."/>
            <person name="Cowan T.M."/>
            <person name="Smanski M.J."/>
            <person name="Chevrette M.G."/>
            <person name="De Carvalho L.P.S."/>
            <person name="Shen B."/>
        </authorList>
    </citation>
    <scope>NUCLEOTIDE SEQUENCE [LARGE SCALE GENOMIC DNA]</scope>
    <source>
        <strain evidence="1 2">NPDC053791</strain>
    </source>
</reference>
<protein>
    <submittedName>
        <fullName evidence="1">Uncharacterized protein</fullName>
    </submittedName>
</protein>
<dbReference type="Proteomes" id="UP001552479">
    <property type="component" value="Unassembled WGS sequence"/>
</dbReference>
<organism evidence="1 2">
    <name type="scientific">Streptomyces roseoverticillatus</name>
    <dbReference type="NCBI Taxonomy" id="66429"/>
    <lineage>
        <taxon>Bacteria</taxon>
        <taxon>Bacillati</taxon>
        <taxon>Actinomycetota</taxon>
        <taxon>Actinomycetes</taxon>
        <taxon>Kitasatosporales</taxon>
        <taxon>Streptomycetaceae</taxon>
        <taxon>Streptomyces</taxon>
    </lineage>
</organism>
<comment type="caution">
    <text evidence="1">The sequence shown here is derived from an EMBL/GenBank/DDBJ whole genome shotgun (WGS) entry which is preliminary data.</text>
</comment>
<accession>A0ABV3ISP2</accession>
<proteinExistence type="predicted"/>
<dbReference type="EMBL" id="JBFASG010000007">
    <property type="protein sequence ID" value="MEV4923252.1"/>
    <property type="molecule type" value="Genomic_DNA"/>
</dbReference>
<name>A0ABV3ISP2_9ACTN</name>
<sequence>MLLVLCPLNDPHALWFAERARADGRPCTVVPTEKLSFPRRRSHRLGGDGGSEARTVIELTDGTVVDGARVTGVLNRMIAPPADAWQHAAEAERTYATAELHAFSLSWLSALRCPVRNRPTPQCLAGPAPDTLRSWAAAQASGLSCAPVRVGTAAPWHPAEAVLAAASRASGPSARPVHAVCLDGTVLAPDVPARVAAGVAALCEAIGADRCLTGIDFLVDGEDWRFAGTSPLPDLRQGGHRLYRLLLSALGQR</sequence>
<keyword evidence="2" id="KW-1185">Reference proteome</keyword>
<dbReference type="RefSeq" id="WP_366087592.1">
    <property type="nucleotide sequence ID" value="NZ_JBFASG010000007.1"/>
</dbReference>
<evidence type="ECO:0000313" key="1">
    <source>
        <dbReference type="EMBL" id="MEV4923252.1"/>
    </source>
</evidence>